<evidence type="ECO:0000313" key="4">
    <source>
        <dbReference type="EMBL" id="MDA0184355.1"/>
    </source>
</evidence>
<dbReference type="RefSeq" id="WP_270028807.1">
    <property type="nucleotide sequence ID" value="NZ_JAPDDP010000074.1"/>
</dbReference>
<evidence type="ECO:0000256" key="1">
    <source>
        <dbReference type="ARBA" id="ARBA00022603"/>
    </source>
</evidence>
<dbReference type="EMBL" id="JAPDDP010000074">
    <property type="protein sequence ID" value="MDA0184355.1"/>
    <property type="molecule type" value="Genomic_DNA"/>
</dbReference>
<dbReference type="CDD" id="cd02440">
    <property type="entry name" value="AdoMet_MTases"/>
    <property type="match status" value="1"/>
</dbReference>
<dbReference type="Gene3D" id="2.20.130.10">
    <property type="entry name" value="CAC2371-like domains"/>
    <property type="match status" value="1"/>
</dbReference>
<organism evidence="4 5">
    <name type="scientific">Solirubrobacter phytolaccae</name>
    <dbReference type="NCBI Taxonomy" id="1404360"/>
    <lineage>
        <taxon>Bacteria</taxon>
        <taxon>Bacillati</taxon>
        <taxon>Actinomycetota</taxon>
        <taxon>Thermoleophilia</taxon>
        <taxon>Solirubrobacterales</taxon>
        <taxon>Solirubrobacteraceae</taxon>
        <taxon>Solirubrobacter</taxon>
    </lineage>
</organism>
<dbReference type="InterPro" id="IPR029063">
    <property type="entry name" value="SAM-dependent_MTases_sf"/>
</dbReference>
<protein>
    <submittedName>
        <fullName evidence="4">Class I SAM-dependent methyltransferase</fullName>
    </submittedName>
</protein>
<keyword evidence="2" id="KW-0808">Transferase</keyword>
<accession>A0A9X3SE17</accession>
<dbReference type="Proteomes" id="UP001147653">
    <property type="component" value="Unassembled WGS sequence"/>
</dbReference>
<reference evidence="4" key="1">
    <citation type="submission" date="2022-10" db="EMBL/GenBank/DDBJ databases">
        <title>The WGS of Solirubrobacter phytolaccae KCTC 29190.</title>
        <authorList>
            <person name="Jiang Z."/>
        </authorList>
    </citation>
    <scope>NUCLEOTIDE SEQUENCE</scope>
    <source>
        <strain evidence="4">KCTC 29190</strain>
    </source>
</reference>
<keyword evidence="1 4" id="KW-0489">Methyltransferase</keyword>
<evidence type="ECO:0000313" key="5">
    <source>
        <dbReference type="Proteomes" id="UP001147653"/>
    </source>
</evidence>
<gene>
    <name evidence="4" type="ORF">OJ997_28885</name>
</gene>
<dbReference type="GO" id="GO:0008168">
    <property type="term" value="F:methyltransferase activity"/>
    <property type="evidence" value="ECO:0007669"/>
    <property type="project" value="UniProtKB-KW"/>
</dbReference>
<comment type="caution">
    <text evidence="4">The sequence shown here is derived from an EMBL/GenBank/DDBJ whole genome shotgun (WGS) entry which is preliminary data.</text>
</comment>
<evidence type="ECO:0000256" key="2">
    <source>
        <dbReference type="ARBA" id="ARBA00022679"/>
    </source>
</evidence>
<name>A0A9X3SE17_9ACTN</name>
<dbReference type="PANTHER" id="PTHR43861:SF1">
    <property type="entry name" value="TRANS-ACONITATE 2-METHYLTRANSFERASE"/>
    <property type="match status" value="1"/>
</dbReference>
<keyword evidence="5" id="KW-1185">Reference proteome</keyword>
<dbReference type="AlphaFoldDB" id="A0A9X3SE17"/>
<dbReference type="PANTHER" id="PTHR43861">
    <property type="entry name" value="TRANS-ACONITATE 2-METHYLTRANSFERASE-RELATED"/>
    <property type="match status" value="1"/>
</dbReference>
<dbReference type="InterPro" id="IPR041698">
    <property type="entry name" value="Methyltransf_25"/>
</dbReference>
<proteinExistence type="predicted"/>
<evidence type="ECO:0000259" key="3">
    <source>
        <dbReference type="Pfam" id="PF13649"/>
    </source>
</evidence>
<dbReference type="GO" id="GO:0032259">
    <property type="term" value="P:methylation"/>
    <property type="evidence" value="ECO:0007669"/>
    <property type="project" value="UniProtKB-KW"/>
</dbReference>
<dbReference type="Pfam" id="PF13649">
    <property type="entry name" value="Methyltransf_25"/>
    <property type="match status" value="1"/>
</dbReference>
<sequence length="259" mass="27578">MTDDDARAAYDVLAPVYDLVTAGHDHAAWASQLEALARGAGLRGTRLLDLGCGTGLSMLPMRERGYEVTGIDVSTGMLEGARDRLGPDVRLEVHDLRSLPVLGAFDLIWSVADGFNCLLDDGELIAAFTGVRRNLAPGGVLVFDVDTLASFRSLYSSLIVAPGAAGVAIFDGQAESDLGPDEVAEAIVERLQPGAEPPWWTRARAVHRQRHHSRATLERALAAAGLSCVGVWGTDFAGVPGQPLDEARHNKAVYLAREA</sequence>
<dbReference type="SUPFAM" id="SSF53335">
    <property type="entry name" value="S-adenosyl-L-methionine-dependent methyltransferases"/>
    <property type="match status" value="1"/>
</dbReference>
<dbReference type="Gene3D" id="3.40.50.150">
    <property type="entry name" value="Vaccinia Virus protein VP39"/>
    <property type="match status" value="1"/>
</dbReference>
<feature type="domain" description="Methyltransferase" evidence="3">
    <location>
        <begin position="48"/>
        <end position="139"/>
    </location>
</feature>